<protein>
    <submittedName>
        <fullName evidence="1">Uncharacterized protein</fullName>
    </submittedName>
</protein>
<accession>A0A1W0W9V3</accession>
<evidence type="ECO:0000313" key="1">
    <source>
        <dbReference type="EMBL" id="OQV11943.1"/>
    </source>
</evidence>
<sequence>MRNGTENHGAQGGLGNLQELLPVRDKLKGLAVASVILMIVELLDSHMALIREEEAVQISCPRSAPKTVTANFPNILLRLGDVIPFLHLVDFDPFLSSLATGWPLTIF</sequence>
<dbReference type="Proteomes" id="UP000192578">
    <property type="component" value="Unassembled WGS sequence"/>
</dbReference>
<proteinExistence type="predicted"/>
<keyword evidence="2" id="KW-1185">Reference proteome</keyword>
<dbReference type="AlphaFoldDB" id="A0A1W0W9V3"/>
<gene>
    <name evidence="1" type="ORF">BV898_13738</name>
</gene>
<organism evidence="1 2">
    <name type="scientific">Hypsibius exemplaris</name>
    <name type="common">Freshwater tardigrade</name>
    <dbReference type="NCBI Taxonomy" id="2072580"/>
    <lineage>
        <taxon>Eukaryota</taxon>
        <taxon>Metazoa</taxon>
        <taxon>Ecdysozoa</taxon>
        <taxon>Tardigrada</taxon>
        <taxon>Eutardigrada</taxon>
        <taxon>Parachela</taxon>
        <taxon>Hypsibioidea</taxon>
        <taxon>Hypsibiidae</taxon>
        <taxon>Hypsibius</taxon>
    </lineage>
</organism>
<evidence type="ECO:0000313" key="2">
    <source>
        <dbReference type="Proteomes" id="UP000192578"/>
    </source>
</evidence>
<reference evidence="2" key="1">
    <citation type="submission" date="2017-01" db="EMBL/GenBank/DDBJ databases">
        <title>Comparative genomics of anhydrobiosis in the tardigrade Hypsibius dujardini.</title>
        <authorList>
            <person name="Yoshida Y."/>
            <person name="Koutsovoulos G."/>
            <person name="Laetsch D."/>
            <person name="Stevens L."/>
            <person name="Kumar S."/>
            <person name="Horikawa D."/>
            <person name="Ishino K."/>
            <person name="Komine S."/>
            <person name="Tomita M."/>
            <person name="Blaxter M."/>
            <person name="Arakawa K."/>
        </authorList>
    </citation>
    <scope>NUCLEOTIDE SEQUENCE [LARGE SCALE GENOMIC DNA]</scope>
    <source>
        <strain evidence="2">Z151</strain>
    </source>
</reference>
<name>A0A1W0W9V3_HYPEX</name>
<comment type="caution">
    <text evidence="1">The sequence shown here is derived from an EMBL/GenBank/DDBJ whole genome shotgun (WGS) entry which is preliminary data.</text>
</comment>
<dbReference type="EMBL" id="MTYJ01000157">
    <property type="protein sequence ID" value="OQV11943.1"/>
    <property type="molecule type" value="Genomic_DNA"/>
</dbReference>